<keyword evidence="4" id="KW-0997">Cell inner membrane</keyword>
<dbReference type="FunFam" id="1.20.81.30:FF:000001">
    <property type="entry name" value="Type II secretion system protein F"/>
    <property type="match status" value="1"/>
</dbReference>
<dbReference type="InterPro" id="IPR042094">
    <property type="entry name" value="T2SS_GspF_sf"/>
</dbReference>
<dbReference type="Proteomes" id="UP001203972">
    <property type="component" value="Unassembled WGS sequence"/>
</dbReference>
<proteinExistence type="inferred from homology"/>
<feature type="transmembrane region" description="Helical" evidence="8">
    <location>
        <begin position="367"/>
        <end position="388"/>
    </location>
</feature>
<evidence type="ECO:0000256" key="4">
    <source>
        <dbReference type="ARBA" id="ARBA00022519"/>
    </source>
</evidence>
<dbReference type="PANTHER" id="PTHR30012:SF0">
    <property type="entry name" value="TYPE II SECRETION SYSTEM PROTEIN F-RELATED"/>
    <property type="match status" value="1"/>
</dbReference>
<keyword evidence="7 8" id="KW-0472">Membrane</keyword>
<evidence type="ECO:0000256" key="1">
    <source>
        <dbReference type="ARBA" id="ARBA00004429"/>
    </source>
</evidence>
<evidence type="ECO:0000256" key="2">
    <source>
        <dbReference type="ARBA" id="ARBA00005745"/>
    </source>
</evidence>
<feature type="transmembrane region" description="Helical" evidence="8">
    <location>
        <begin position="214"/>
        <end position="235"/>
    </location>
</feature>
<dbReference type="EMBL" id="CP048838">
    <property type="protein sequence ID" value="QJA02580.1"/>
    <property type="molecule type" value="Genomic_DNA"/>
</dbReference>
<evidence type="ECO:0000256" key="8">
    <source>
        <dbReference type="SAM" id="Phobius"/>
    </source>
</evidence>
<dbReference type="Proteomes" id="UP000503330">
    <property type="component" value="Chromosome"/>
</dbReference>
<accession>A0A099I7D4</accession>
<evidence type="ECO:0000313" key="11">
    <source>
        <dbReference type="EMBL" id="MCR0232094.1"/>
    </source>
</evidence>
<dbReference type="AlphaFoldDB" id="A0A099I7D4"/>
<dbReference type="GeneID" id="61925701"/>
<dbReference type="RefSeq" id="WP_002608803.1">
    <property type="nucleotide sequence ID" value="NZ_AP025565.1"/>
</dbReference>
<keyword evidence="3" id="KW-1003">Cell membrane</keyword>
<feature type="domain" description="Type II secretion system protein GspF" evidence="9">
    <location>
        <begin position="264"/>
        <end position="386"/>
    </location>
</feature>
<gene>
    <name evidence="10" type="ORF">CIAN88_08455</name>
    <name evidence="13" type="ORF">G4D54_09150</name>
    <name evidence="12" type="ORF">GT664_04080</name>
    <name evidence="11" type="ORF">MKC95_04835</name>
</gene>
<evidence type="ECO:0000256" key="3">
    <source>
        <dbReference type="ARBA" id="ARBA00022475"/>
    </source>
</evidence>
<dbReference type="EMBL" id="JQIF01000039">
    <property type="protein sequence ID" value="KGJ53446.1"/>
    <property type="molecule type" value="Genomic_DNA"/>
</dbReference>
<keyword evidence="6 8" id="KW-1133">Transmembrane helix</keyword>
<evidence type="ECO:0000256" key="7">
    <source>
        <dbReference type="ARBA" id="ARBA00023136"/>
    </source>
</evidence>
<evidence type="ECO:0000259" key="9">
    <source>
        <dbReference type="Pfam" id="PF00482"/>
    </source>
</evidence>
<comment type="subcellular location">
    <subcellularLocation>
        <location evidence="1">Cell inner membrane</location>
        <topology evidence="1">Multi-pass membrane protein</topology>
    </subcellularLocation>
</comment>
<reference evidence="11" key="4">
    <citation type="journal article" date="2022" name="Clin. Infect. Dis.">
        <title>Association between Clostridium innocuum and antibiotic-associated diarrhea in adults and children: A cross-sectional study and comparative genomics analysis.</title>
        <authorList>
            <person name="Cherny K.E."/>
            <person name="Muscat E.B."/>
            <person name="Balaji A."/>
            <person name="Mukherjee J."/>
            <person name="Ozer E.A."/>
            <person name="Angarone M.P."/>
            <person name="Hauser A.R."/>
            <person name="Sichel J.S."/>
            <person name="Amponsah E."/>
            <person name="Kociolek L.K."/>
        </authorList>
    </citation>
    <scope>NUCLEOTIDE SEQUENCE</scope>
    <source>
        <strain evidence="11">NU1-AC-029v</strain>
    </source>
</reference>
<dbReference type="PRINTS" id="PR00812">
    <property type="entry name" value="BCTERIALGSPF"/>
</dbReference>
<feature type="transmembrane region" description="Helical" evidence="8">
    <location>
        <begin position="164"/>
        <end position="185"/>
    </location>
</feature>
<keyword evidence="5 8" id="KW-0812">Transmembrane</keyword>
<name>A0A099I7D4_CLOIN</name>
<evidence type="ECO:0000313" key="12">
    <source>
        <dbReference type="EMBL" id="MZH54956.1"/>
    </source>
</evidence>
<evidence type="ECO:0000313" key="14">
    <source>
        <dbReference type="Proteomes" id="UP000030008"/>
    </source>
</evidence>
<reference evidence="13 15" key="3">
    <citation type="submission" date="2020-02" db="EMBL/GenBank/DDBJ databases">
        <authorList>
            <person name="Kociolek L.K."/>
            <person name="Ozer E.A."/>
        </authorList>
    </citation>
    <scope>NUCLEOTIDE SEQUENCE [LARGE SCALE GENOMIC DNA]</scope>
    <source>
        <strain evidence="13 15">ATCC 14501</strain>
    </source>
</reference>
<dbReference type="Pfam" id="PF00482">
    <property type="entry name" value="T2SSF"/>
    <property type="match status" value="2"/>
</dbReference>
<dbReference type="GO" id="GO:0005886">
    <property type="term" value="C:plasma membrane"/>
    <property type="evidence" value="ECO:0007669"/>
    <property type="project" value="UniProtKB-SubCell"/>
</dbReference>
<dbReference type="InterPro" id="IPR018076">
    <property type="entry name" value="T2SS_GspF_dom"/>
</dbReference>
<reference evidence="10 14" key="1">
    <citation type="submission" date="2014-08" db="EMBL/GenBank/DDBJ databases">
        <title>Clostridium innocuum, an unnegligible vancomycin-resistant pathogen causing extra-intestinal infections.</title>
        <authorList>
            <person name="Feng Y."/>
            <person name="Chiu C.-H."/>
        </authorList>
    </citation>
    <scope>NUCLEOTIDE SEQUENCE [LARGE SCALE GENOMIC DNA]</scope>
    <source>
        <strain evidence="10 14">AN88</strain>
    </source>
</reference>
<dbReference type="Proteomes" id="UP000604383">
    <property type="component" value="Unassembled WGS sequence"/>
</dbReference>
<dbReference type="PANTHER" id="PTHR30012">
    <property type="entry name" value="GENERAL SECRETION PATHWAY PROTEIN"/>
    <property type="match status" value="1"/>
</dbReference>
<evidence type="ECO:0000313" key="10">
    <source>
        <dbReference type="EMBL" id="KGJ53446.1"/>
    </source>
</evidence>
<reference evidence="12" key="2">
    <citation type="journal article" date="2019" name="Nat. Med.">
        <title>A library of human gut bacterial isolates paired with longitudinal multiomics data enables mechanistic microbiome research.</title>
        <authorList>
            <person name="Poyet M."/>
            <person name="Groussin M."/>
            <person name="Gibbons S.M."/>
            <person name="Avila-Pacheco J."/>
            <person name="Jiang X."/>
            <person name="Kearney S.M."/>
            <person name="Perrotta A.R."/>
            <person name="Berdy B."/>
            <person name="Zhao S."/>
            <person name="Lieberman T.D."/>
            <person name="Swanson P.K."/>
            <person name="Smith M."/>
            <person name="Roesemann S."/>
            <person name="Alexander J.E."/>
            <person name="Rich S.A."/>
            <person name="Livny J."/>
            <person name="Vlamakis H."/>
            <person name="Clish C."/>
            <person name="Bullock K."/>
            <person name="Deik A."/>
            <person name="Scott J."/>
            <person name="Pierce K.A."/>
            <person name="Xavier R.J."/>
            <person name="Alm E.J."/>
        </authorList>
    </citation>
    <scope>NUCLEOTIDE SEQUENCE</scope>
    <source>
        <strain evidence="12">BIOML-A12</strain>
    </source>
</reference>
<evidence type="ECO:0000256" key="6">
    <source>
        <dbReference type="ARBA" id="ARBA00022989"/>
    </source>
</evidence>
<dbReference type="EMBL" id="JAKTMA010000006">
    <property type="protein sequence ID" value="MCR0232094.1"/>
    <property type="molecule type" value="Genomic_DNA"/>
</dbReference>
<sequence length="398" mass="45386">MAVYKYTAKDINAKRITGKMEVNSRSELAAFLRSRDQYLIDCKDVTNTQQNTYKLTLKELSDFSRQLGAMIGSGVSLIRAMSILVQRESKPKIKSIYTDMYRKLQQGQTLSMAMESEGKAFPELMINMYRTGESSGQMEKVAMTMALQYEKDDHIKRKIRNAMIYPIILLCVTVFVIIVVFTWIIPSFSSVFEGMELPLITKIVNGLSQIMIHYWYWLLIGILCIFAFITTLLRIEKVRYRFDKLKLNVPKIGKLLCIIYTARFARNMCSLYTSGISIINGMQIIRNTIGNKYIESQFDGVVNMVRNGTSLSQSIQKIDGFDPKLASSIYIGEESGRLETMLTSLADDFDYESEAASQRMVTLLEPVMIIILALIVLCVMLAVLLPIYQMYQNPTSLK</sequence>
<evidence type="ECO:0000313" key="15">
    <source>
        <dbReference type="Proteomes" id="UP000503330"/>
    </source>
</evidence>
<dbReference type="EMBL" id="WWTN01000005">
    <property type="protein sequence ID" value="MZH54956.1"/>
    <property type="molecule type" value="Genomic_DNA"/>
</dbReference>
<dbReference type="InterPro" id="IPR003004">
    <property type="entry name" value="GspF/PilC"/>
</dbReference>
<evidence type="ECO:0000256" key="5">
    <source>
        <dbReference type="ARBA" id="ARBA00022692"/>
    </source>
</evidence>
<organism evidence="10 14">
    <name type="scientific">Clostridium innocuum</name>
    <dbReference type="NCBI Taxonomy" id="1522"/>
    <lineage>
        <taxon>Bacteria</taxon>
        <taxon>Bacillati</taxon>
        <taxon>Bacillota</taxon>
        <taxon>Clostridia</taxon>
        <taxon>Eubacteriales</taxon>
        <taxon>Clostridiaceae</taxon>
        <taxon>Clostridium</taxon>
    </lineage>
</organism>
<comment type="similarity">
    <text evidence="2">Belongs to the GSP F family.</text>
</comment>
<evidence type="ECO:0000313" key="13">
    <source>
        <dbReference type="EMBL" id="QJA02580.1"/>
    </source>
</evidence>
<protein>
    <submittedName>
        <fullName evidence="10">Type II secretion pathway protein XcpS</fullName>
    </submittedName>
    <submittedName>
        <fullName evidence="11">Type II secretion system F family protein</fullName>
    </submittedName>
</protein>
<dbReference type="Proteomes" id="UP000030008">
    <property type="component" value="Unassembled WGS sequence"/>
</dbReference>
<feature type="domain" description="Type II secretion system protein GspF" evidence="9">
    <location>
        <begin position="63"/>
        <end position="186"/>
    </location>
</feature>
<dbReference type="Gene3D" id="1.20.81.30">
    <property type="entry name" value="Type II secretion system (T2SS), domain F"/>
    <property type="match status" value="2"/>
</dbReference>